<dbReference type="EMBL" id="VWPQ01020362">
    <property type="protein sequence ID" value="NXY52097.1"/>
    <property type="molecule type" value="Genomic_DNA"/>
</dbReference>
<dbReference type="GO" id="GO:0031012">
    <property type="term" value="C:extracellular matrix"/>
    <property type="evidence" value="ECO:0007669"/>
    <property type="project" value="TreeGrafter"/>
</dbReference>
<sequence length="80" mass="8899">RDPAGPFGPCHSRLGPGDFFNNCVHDVCVAQGDQRVLCRSLQAYATACQAAGARIQPWRTNEFCRTSSLTLVWPTRRSYL</sequence>
<keyword evidence="1" id="KW-1015">Disulfide bond</keyword>
<gene>
    <name evidence="3" type="primary">Fcgbp</name>
    <name evidence="3" type="ORF">CEUAER_R13444</name>
</gene>
<dbReference type="Pfam" id="PF08742">
    <property type="entry name" value="C8"/>
    <property type="match status" value="1"/>
</dbReference>
<dbReference type="SMART" id="SM00832">
    <property type="entry name" value="C8"/>
    <property type="match status" value="1"/>
</dbReference>
<dbReference type="GO" id="GO:0005615">
    <property type="term" value="C:extracellular space"/>
    <property type="evidence" value="ECO:0007669"/>
    <property type="project" value="TreeGrafter"/>
</dbReference>
<comment type="caution">
    <text evidence="3">The sequence shown here is derived from an EMBL/GenBank/DDBJ whole genome shotgun (WGS) entry which is preliminary data.</text>
</comment>
<feature type="domain" description="VWF/SSPO/Zonadhesin-like cysteine-rich" evidence="2">
    <location>
        <begin position="1"/>
        <end position="65"/>
    </location>
</feature>
<dbReference type="OrthoDB" id="6236007at2759"/>
<protein>
    <submittedName>
        <fullName evidence="3">FCGBP protein</fullName>
    </submittedName>
</protein>
<name>A0A7L4KH40_9AVES</name>
<evidence type="ECO:0000313" key="3">
    <source>
        <dbReference type="EMBL" id="NXY52097.1"/>
    </source>
</evidence>
<dbReference type="PANTHER" id="PTHR11339:SF373">
    <property type="entry name" value="VWFD DOMAIN-CONTAINING PROTEIN"/>
    <property type="match status" value="1"/>
</dbReference>
<organism evidence="3 4">
    <name type="scientific">Ceuthmochares aereus</name>
    <dbReference type="NCBI Taxonomy" id="1961834"/>
    <lineage>
        <taxon>Eukaryota</taxon>
        <taxon>Metazoa</taxon>
        <taxon>Chordata</taxon>
        <taxon>Craniata</taxon>
        <taxon>Vertebrata</taxon>
        <taxon>Euteleostomi</taxon>
        <taxon>Archelosauria</taxon>
        <taxon>Archosauria</taxon>
        <taxon>Dinosauria</taxon>
        <taxon>Saurischia</taxon>
        <taxon>Theropoda</taxon>
        <taxon>Coelurosauria</taxon>
        <taxon>Aves</taxon>
        <taxon>Neognathae</taxon>
        <taxon>Neoaves</taxon>
        <taxon>Otidimorphae</taxon>
        <taxon>Cuculiformes</taxon>
        <taxon>Cuculidae</taxon>
        <taxon>Ceuthmochares</taxon>
    </lineage>
</organism>
<feature type="non-terminal residue" evidence="3">
    <location>
        <position position="80"/>
    </location>
</feature>
<dbReference type="PANTHER" id="PTHR11339">
    <property type="entry name" value="EXTRACELLULAR MATRIX GLYCOPROTEIN RELATED"/>
    <property type="match status" value="1"/>
</dbReference>
<dbReference type="AlphaFoldDB" id="A0A7L4KH40"/>
<evidence type="ECO:0000256" key="1">
    <source>
        <dbReference type="ARBA" id="ARBA00023157"/>
    </source>
</evidence>
<dbReference type="InterPro" id="IPR050780">
    <property type="entry name" value="Mucin_vWF_Thrombospondin_sf"/>
</dbReference>
<dbReference type="Proteomes" id="UP000519239">
    <property type="component" value="Unassembled WGS sequence"/>
</dbReference>
<reference evidence="3 4" key="1">
    <citation type="submission" date="2019-09" db="EMBL/GenBank/DDBJ databases">
        <title>Bird 10,000 Genomes (B10K) Project - Family phase.</title>
        <authorList>
            <person name="Zhang G."/>
        </authorList>
    </citation>
    <scope>NUCLEOTIDE SEQUENCE [LARGE SCALE GENOMIC DNA]</scope>
    <source>
        <strain evidence="3">B10K-CU-031-02</strain>
        <tissue evidence="3">Muscle</tissue>
    </source>
</reference>
<feature type="non-terminal residue" evidence="3">
    <location>
        <position position="1"/>
    </location>
</feature>
<proteinExistence type="predicted"/>
<evidence type="ECO:0000259" key="2">
    <source>
        <dbReference type="SMART" id="SM00832"/>
    </source>
</evidence>
<evidence type="ECO:0000313" key="4">
    <source>
        <dbReference type="Proteomes" id="UP000519239"/>
    </source>
</evidence>
<accession>A0A7L4KH40</accession>
<keyword evidence="4" id="KW-1185">Reference proteome</keyword>
<dbReference type="InterPro" id="IPR014853">
    <property type="entry name" value="VWF/SSPO/ZAN-like_Cys-rich_dom"/>
</dbReference>